<keyword evidence="2" id="KW-0012">Acyltransferase</keyword>
<dbReference type="CDD" id="cd04301">
    <property type="entry name" value="NAT_SF"/>
    <property type="match status" value="1"/>
</dbReference>
<evidence type="ECO:0000313" key="2">
    <source>
        <dbReference type="EMBL" id="AFA48819.1"/>
    </source>
</evidence>
<dbReference type="InterPro" id="IPR000182">
    <property type="entry name" value="GNAT_dom"/>
</dbReference>
<dbReference type="PROSITE" id="PS51186">
    <property type="entry name" value="GNAT"/>
    <property type="match status" value="1"/>
</dbReference>
<dbReference type="GO" id="GO:0016747">
    <property type="term" value="F:acyltransferase activity, transferring groups other than amino-acyl groups"/>
    <property type="evidence" value="ECO:0007669"/>
    <property type="project" value="InterPro"/>
</dbReference>
<reference evidence="3" key="1">
    <citation type="submission" date="2011-07" db="EMBL/GenBank/DDBJ databases">
        <title>Complete genome sequence of Acetobacterium woodii.</title>
        <authorList>
            <person name="Poehlein A."/>
            <person name="Schmidt S."/>
            <person name="Kaster A.-K."/>
            <person name="Goenrich M."/>
            <person name="Vollmers J."/>
            <person name="Thuermer A."/>
            <person name="Gottschalk G."/>
            <person name="Thauer R.K."/>
            <person name="Daniel R."/>
            <person name="Mueller V."/>
        </authorList>
    </citation>
    <scope>NUCLEOTIDE SEQUENCE [LARGE SCALE GENOMIC DNA]</scope>
    <source>
        <strain evidence="3">ATCC 29683 / DSM 1030 / JCM 2381 / KCTC 1655 / WB1</strain>
    </source>
</reference>
<dbReference type="Proteomes" id="UP000007177">
    <property type="component" value="Chromosome"/>
</dbReference>
<dbReference type="KEGG" id="awo:Awo_c20410"/>
<feature type="domain" description="N-acetyltransferase" evidence="1">
    <location>
        <begin position="1"/>
        <end position="156"/>
    </location>
</feature>
<keyword evidence="2" id="KW-0808">Transferase</keyword>
<protein>
    <submittedName>
        <fullName evidence="2">Acetyltransferase GNAT family</fullName>
        <ecNumber evidence="2">2.3.1.-</ecNumber>
    </submittedName>
</protein>
<name>H6LKM7_ACEWD</name>
<dbReference type="EC" id="2.3.1.-" evidence="2"/>
<accession>H6LKM7</accession>
<dbReference type="InterPro" id="IPR052564">
    <property type="entry name" value="N-acetyltrans/Recomb-assoc"/>
</dbReference>
<dbReference type="RefSeq" id="WP_014356419.1">
    <property type="nucleotide sequence ID" value="NC_016894.1"/>
</dbReference>
<dbReference type="STRING" id="931626.Awo_c20410"/>
<dbReference type="Pfam" id="PF13673">
    <property type="entry name" value="Acetyltransf_10"/>
    <property type="match status" value="1"/>
</dbReference>
<dbReference type="PANTHER" id="PTHR43451">
    <property type="entry name" value="ACETYLTRANSFERASE (GNAT) FAMILY PROTEIN"/>
    <property type="match status" value="1"/>
</dbReference>
<dbReference type="OrthoDB" id="307526at2"/>
<dbReference type="EMBL" id="CP002987">
    <property type="protein sequence ID" value="AFA48819.1"/>
    <property type="molecule type" value="Genomic_DNA"/>
</dbReference>
<evidence type="ECO:0000313" key="3">
    <source>
        <dbReference type="Proteomes" id="UP000007177"/>
    </source>
</evidence>
<keyword evidence="3" id="KW-1185">Reference proteome</keyword>
<evidence type="ECO:0000259" key="1">
    <source>
        <dbReference type="PROSITE" id="PS51186"/>
    </source>
</evidence>
<dbReference type="eggNOG" id="COG0456">
    <property type="taxonomic scope" value="Bacteria"/>
</dbReference>
<gene>
    <name evidence="2" type="ordered locus">Awo_c20410</name>
</gene>
<proteinExistence type="predicted"/>
<organism evidence="2 3">
    <name type="scientific">Acetobacterium woodii (strain ATCC 29683 / DSM 1030 / JCM 2381 / KCTC 1655 / WB1)</name>
    <dbReference type="NCBI Taxonomy" id="931626"/>
    <lineage>
        <taxon>Bacteria</taxon>
        <taxon>Bacillati</taxon>
        <taxon>Bacillota</taxon>
        <taxon>Clostridia</taxon>
        <taxon>Eubacteriales</taxon>
        <taxon>Eubacteriaceae</taxon>
        <taxon>Acetobacterium</taxon>
    </lineage>
</organism>
<dbReference type="InterPro" id="IPR016181">
    <property type="entry name" value="Acyl_CoA_acyltransferase"/>
</dbReference>
<reference evidence="2 3" key="2">
    <citation type="journal article" date="2012" name="PLoS ONE">
        <title>An ancient pathway combining carbon dioxide fixation with the generation and utilization of a sodium ion gradient for ATP synthesis.</title>
        <authorList>
            <person name="Poehlein A."/>
            <person name="Schmidt S."/>
            <person name="Kaster A.K."/>
            <person name="Goenrich M."/>
            <person name="Vollmers J."/>
            <person name="Thurmer A."/>
            <person name="Bertsch J."/>
            <person name="Schuchmann K."/>
            <person name="Voigt B."/>
            <person name="Hecker M."/>
            <person name="Daniel R."/>
            <person name="Thauer R.K."/>
            <person name="Gottschalk G."/>
            <person name="Muller V."/>
        </authorList>
    </citation>
    <scope>NUCLEOTIDE SEQUENCE [LARGE SCALE GENOMIC DNA]</scope>
    <source>
        <strain evidence="3">ATCC 29683 / DSM 1030 / JCM 2381 / KCTC 1655 / WB1</strain>
    </source>
</reference>
<dbReference type="AlphaFoldDB" id="H6LKM7"/>
<dbReference type="HOGENOM" id="CLU_120448_0_0_9"/>
<dbReference type="SUPFAM" id="SSF55729">
    <property type="entry name" value="Acyl-CoA N-acyltransferases (Nat)"/>
    <property type="match status" value="1"/>
</dbReference>
<dbReference type="Gene3D" id="3.40.630.30">
    <property type="match status" value="1"/>
</dbReference>
<sequence length="156" mass="18181">MIRIINDTDLKEAIDLVNQVFSEFIAEDYSPEGNKTFNDYLEYKLEEMAEDIISGHKKLWGFYENNNIIGVIGTRDHFHISLMFVHKDHQNKKIATQLFNNVVTDLKNEKYQRPIVLTVNSSPYAVKVYERLGFVATESEQENKGIRFTPMKMTVN</sequence>
<dbReference type="PANTHER" id="PTHR43451:SF1">
    <property type="entry name" value="ACETYLTRANSFERASE"/>
    <property type="match status" value="1"/>
</dbReference>